<gene>
    <name evidence="1" type="ORF">A5844_002074</name>
</gene>
<accession>A0A242JYH3</accession>
<dbReference type="Gene3D" id="2.40.10.270">
    <property type="entry name" value="Bacteriophage SPP1 head-tail adaptor protein"/>
    <property type="match status" value="1"/>
</dbReference>
<dbReference type="NCBIfam" id="TIGR01563">
    <property type="entry name" value="gp16_SPP1"/>
    <property type="match status" value="1"/>
</dbReference>
<dbReference type="AlphaFoldDB" id="A0A242JYH3"/>
<sequence length="111" mass="13248">MGRFVNTGDLNERIVFIKKENSKDDFGENIVLEETIHECYACVQEQFLSDVKSTIGTVLEDTTTFIIRYQQREKITRTMRIKWREQEYEIEKINPDPRKRRFTTIIAKAIE</sequence>
<evidence type="ECO:0000313" key="2">
    <source>
        <dbReference type="Proteomes" id="UP000194933"/>
    </source>
</evidence>
<comment type="caution">
    <text evidence="1">The sequence shown here is derived from an EMBL/GenBank/DDBJ whole genome shotgun (WGS) entry which is preliminary data.</text>
</comment>
<dbReference type="Pfam" id="PF05521">
    <property type="entry name" value="Phage_HCP"/>
    <property type="match status" value="1"/>
</dbReference>
<dbReference type="InterPro" id="IPR008767">
    <property type="entry name" value="Phage_SPP1_head-tail_adaptor"/>
</dbReference>
<dbReference type="RefSeq" id="WP_086285126.1">
    <property type="nucleotide sequence ID" value="NZ_NGMO01000003.1"/>
</dbReference>
<dbReference type="STRING" id="1987383.A5844_002074"/>
<name>A0A242JYH3_9ENTE</name>
<evidence type="ECO:0008006" key="3">
    <source>
        <dbReference type="Google" id="ProtNLM"/>
    </source>
</evidence>
<organism evidence="1 2">
    <name type="scientific">Candidatus Enterococcus wittei</name>
    <dbReference type="NCBI Taxonomy" id="1987383"/>
    <lineage>
        <taxon>Bacteria</taxon>
        <taxon>Bacillati</taxon>
        <taxon>Bacillota</taxon>
        <taxon>Bacilli</taxon>
        <taxon>Lactobacillales</taxon>
        <taxon>Enterococcaceae</taxon>
        <taxon>Enterococcus</taxon>
    </lineage>
</organism>
<dbReference type="InterPro" id="IPR038666">
    <property type="entry name" value="SSP1_head-tail_sf"/>
</dbReference>
<dbReference type="EMBL" id="NGMO01000003">
    <property type="protein sequence ID" value="OTP10374.1"/>
    <property type="molecule type" value="Genomic_DNA"/>
</dbReference>
<reference evidence="1 2" key="1">
    <citation type="submission" date="2017-05" db="EMBL/GenBank/DDBJ databases">
        <title>The Genome Sequence of Enterococcus sp. 10A9_DIV0425.</title>
        <authorList>
            <consortium name="The Broad Institute Genomics Platform"/>
            <consortium name="The Broad Institute Genomic Center for Infectious Diseases"/>
            <person name="Earl A."/>
            <person name="Manson A."/>
            <person name="Schwartman J."/>
            <person name="Gilmore M."/>
            <person name="Abouelleil A."/>
            <person name="Cao P."/>
            <person name="Chapman S."/>
            <person name="Cusick C."/>
            <person name="Shea T."/>
            <person name="Young S."/>
            <person name="Neafsey D."/>
            <person name="Nusbaum C."/>
            <person name="Birren B."/>
        </authorList>
    </citation>
    <scope>NUCLEOTIDE SEQUENCE [LARGE SCALE GENOMIC DNA]</scope>
    <source>
        <strain evidence="1 2">10A9_DIV0425</strain>
    </source>
</reference>
<protein>
    <recommendedName>
        <fullName evidence="3">Phage head-tail adaptor</fullName>
    </recommendedName>
</protein>
<evidence type="ECO:0000313" key="1">
    <source>
        <dbReference type="EMBL" id="OTP10374.1"/>
    </source>
</evidence>
<proteinExistence type="predicted"/>
<dbReference type="Proteomes" id="UP000194933">
    <property type="component" value="Unassembled WGS sequence"/>
</dbReference>
<keyword evidence="2" id="KW-1185">Reference proteome</keyword>